<organism evidence="1 2">
    <name type="scientific">Sungouiella intermedia</name>
    <dbReference type="NCBI Taxonomy" id="45354"/>
    <lineage>
        <taxon>Eukaryota</taxon>
        <taxon>Fungi</taxon>
        <taxon>Dikarya</taxon>
        <taxon>Ascomycota</taxon>
        <taxon>Saccharomycotina</taxon>
        <taxon>Pichiomycetes</taxon>
        <taxon>Metschnikowiaceae</taxon>
        <taxon>Sungouiella</taxon>
    </lineage>
</organism>
<evidence type="ECO:0000313" key="2">
    <source>
        <dbReference type="Proteomes" id="UP000182259"/>
    </source>
</evidence>
<sequence>MNTKEPYFDNVLTTKTLLLLNANLLKIPPSSDYPVSTAEPVNTPRLRTSLRRGSMEPYYSSSRRGTMSGSAGSSKLSSYALLSDVFDYHYVDQYSQEDLENAIASDSDTDYEDLDVEYRGMSDSDADSELEDYKVHFLKFKVTSRAQFTRPPHRTMSNVSDHFDDGPIHKDFSMLSIDHHTQFMAPPLNHKIMNVGALDDLVSLIIANYKLKCNYPLNGSIHEQRVTQKIKVPKAAHSKANDEYIGAVSKAGTSSDAYDTQKLDYFL</sequence>
<gene>
    <name evidence="1" type="ORF">SAMEA4029009_CIC11G00000000985</name>
</gene>
<dbReference type="EMBL" id="LT635768">
    <property type="protein sequence ID" value="SGZ56825.1"/>
    <property type="molecule type" value="Genomic_DNA"/>
</dbReference>
<name>A0A1L0BZS1_9ASCO</name>
<reference evidence="2" key="1">
    <citation type="submission" date="2016-10" db="EMBL/GenBank/DDBJ databases">
        <authorList>
            <person name="Geijer C."/>
            <person name="Jareborg N."/>
            <person name="Dainat J."/>
        </authorList>
    </citation>
    <scope>NUCLEOTIDE SEQUENCE [LARGE SCALE GENOMIC DNA]</scope>
    <source>
        <strain evidence="2">PYCC 4715</strain>
    </source>
</reference>
<dbReference type="Proteomes" id="UP000182259">
    <property type="component" value="Chromosome V"/>
</dbReference>
<protein>
    <submittedName>
        <fullName evidence="1">CIC11C00000000985</fullName>
    </submittedName>
</protein>
<proteinExistence type="predicted"/>
<evidence type="ECO:0000313" key="1">
    <source>
        <dbReference type="EMBL" id="SGZ56825.1"/>
    </source>
</evidence>
<dbReference type="AlphaFoldDB" id="A0A1L0BZS1"/>
<accession>A0A1L0BZS1</accession>